<keyword evidence="3" id="KW-0597">Phosphoprotein</keyword>
<dbReference type="Proteomes" id="UP001526076">
    <property type="component" value="Unassembled WGS sequence"/>
</dbReference>
<dbReference type="CDD" id="cd19531">
    <property type="entry name" value="LCL_NRPS-like"/>
    <property type="match status" value="2"/>
</dbReference>
<dbReference type="GO" id="GO:0017000">
    <property type="term" value="P:antibiotic biosynthetic process"/>
    <property type="evidence" value="ECO:0007669"/>
    <property type="project" value="UniProtKB-KW"/>
</dbReference>
<reference evidence="8 9" key="1">
    <citation type="submission" date="2018-08" db="EMBL/GenBank/DDBJ databases">
        <title>A genome reference for cultivated species of the human gut microbiota.</title>
        <authorList>
            <person name="Zou Y."/>
            <person name="Xue W."/>
            <person name="Luo G."/>
        </authorList>
    </citation>
    <scope>NUCLEOTIDE SEQUENCE [LARGE SCALE GENOMIC DNA]</scope>
    <source>
        <strain evidence="8 9">AF18-38</strain>
    </source>
</reference>
<dbReference type="SUPFAM" id="SSF52777">
    <property type="entry name" value="CoA-dependent acyltransferases"/>
    <property type="match status" value="12"/>
</dbReference>
<reference evidence="7 10" key="2">
    <citation type="submission" date="2022-10" db="EMBL/GenBank/DDBJ databases">
        <title>Comparative genomic study of S. anginosus.</title>
        <authorList>
            <person name="Prasad A."/>
            <person name="Ene A."/>
            <person name="Jablonska S."/>
            <person name="Du J."/>
            <person name="Wolfe A.J."/>
            <person name="Putonti C."/>
        </authorList>
    </citation>
    <scope>NUCLEOTIDE SEQUENCE [LARGE SCALE GENOMIC DNA]</scope>
    <source>
        <strain evidence="7 10">UMB9231</strain>
    </source>
</reference>
<dbReference type="GO" id="GO:0003824">
    <property type="term" value="F:catalytic activity"/>
    <property type="evidence" value="ECO:0007669"/>
    <property type="project" value="InterPro"/>
</dbReference>
<dbReference type="GO" id="GO:0043041">
    <property type="term" value="P:amino acid activation for nonribosomal peptide biosynthetic process"/>
    <property type="evidence" value="ECO:0007669"/>
    <property type="project" value="TreeGrafter"/>
</dbReference>
<dbReference type="InterPro" id="IPR036736">
    <property type="entry name" value="ACP-like_sf"/>
</dbReference>
<evidence type="ECO:0000256" key="1">
    <source>
        <dbReference type="ARBA" id="ARBA00001957"/>
    </source>
</evidence>
<dbReference type="Gene3D" id="1.10.1200.10">
    <property type="entry name" value="ACP-like"/>
    <property type="match status" value="5"/>
</dbReference>
<dbReference type="Gene3D" id="3.30.300.30">
    <property type="match status" value="5"/>
</dbReference>
<dbReference type="SMART" id="SM00823">
    <property type="entry name" value="PKS_PP"/>
    <property type="match status" value="2"/>
</dbReference>
<keyword evidence="2" id="KW-0596">Phosphopantetheine</keyword>
<dbReference type="InterPro" id="IPR001242">
    <property type="entry name" value="Condensation_dom"/>
</dbReference>
<dbReference type="NCBIfam" id="NF003417">
    <property type="entry name" value="PRK04813.1"/>
    <property type="match status" value="5"/>
</dbReference>
<dbReference type="SUPFAM" id="SSF47336">
    <property type="entry name" value="ACP-like"/>
    <property type="match status" value="5"/>
</dbReference>
<keyword evidence="4" id="KW-0045">Antibiotic biosynthesis</keyword>
<dbReference type="InterPro" id="IPR042099">
    <property type="entry name" value="ANL_N_sf"/>
</dbReference>
<dbReference type="PROSITE" id="PS00455">
    <property type="entry name" value="AMP_BINDING"/>
    <property type="match status" value="5"/>
</dbReference>
<dbReference type="Gene3D" id="3.40.50.12780">
    <property type="entry name" value="N-terminal domain of ligase-like"/>
    <property type="match status" value="5"/>
</dbReference>
<keyword evidence="10" id="KW-1185">Reference proteome</keyword>
<evidence type="ECO:0000259" key="6">
    <source>
        <dbReference type="PROSITE" id="PS50075"/>
    </source>
</evidence>
<dbReference type="Gene3D" id="3.30.559.30">
    <property type="entry name" value="Nonribosomal peptide synthetase, condensation domain"/>
    <property type="match status" value="6"/>
</dbReference>
<dbReference type="EMBL" id="QRWZ01000001">
    <property type="protein sequence ID" value="RGT62642.1"/>
    <property type="molecule type" value="Genomic_DNA"/>
</dbReference>
<dbReference type="PANTHER" id="PTHR45527">
    <property type="entry name" value="NONRIBOSOMAL PEPTIDE SYNTHETASE"/>
    <property type="match status" value="1"/>
</dbReference>
<dbReference type="InterPro" id="IPR045851">
    <property type="entry name" value="AMP-bd_C_sf"/>
</dbReference>
<dbReference type="InterPro" id="IPR023213">
    <property type="entry name" value="CAT-like_dom_sf"/>
</dbReference>
<dbReference type="InterPro" id="IPR006162">
    <property type="entry name" value="Ppantetheine_attach_site"/>
</dbReference>
<dbReference type="GO" id="GO:0044550">
    <property type="term" value="P:secondary metabolite biosynthetic process"/>
    <property type="evidence" value="ECO:0007669"/>
    <property type="project" value="TreeGrafter"/>
</dbReference>
<keyword evidence="5" id="KW-0175">Coiled coil</keyword>
<dbReference type="InterPro" id="IPR020845">
    <property type="entry name" value="AMP-binding_CS"/>
</dbReference>
<evidence type="ECO:0000313" key="9">
    <source>
        <dbReference type="Proteomes" id="UP000284046"/>
    </source>
</evidence>
<evidence type="ECO:0000256" key="3">
    <source>
        <dbReference type="ARBA" id="ARBA00022553"/>
    </source>
</evidence>
<dbReference type="Pfam" id="PF00501">
    <property type="entry name" value="AMP-binding"/>
    <property type="match status" value="5"/>
</dbReference>
<name>A0A412PQ99_STRAP</name>
<dbReference type="PANTHER" id="PTHR45527:SF1">
    <property type="entry name" value="FATTY ACID SYNTHASE"/>
    <property type="match status" value="1"/>
</dbReference>
<feature type="domain" description="Carrier" evidence="6">
    <location>
        <begin position="3390"/>
        <end position="3467"/>
    </location>
</feature>
<sequence length="5289" mass="606520">MTNIIESFQKQVLLTPDRDAVCFKEQKLTYRELDDLSDKFSNFIKITHEVKKGDIVPILLDRSEKVIVSILAVLKSGAGYVILSETYPKDRIDFIRKLTKSKISIDDKLFGEFKESNNLVTGDISKNTSSTDCAYLVFTSGTTGIPKGVIHTHESVLSHINRYSKYLNLDHDEPLNVLLIVNFIFSVSTTQIFSALLNGHTLFIAENDILDKSNYLTDYINNNQINYFQATPAIFDSLDLSKICTLDMVALAGEQISPQLYIKAKNNNIKLVNVYGQSEFHAATAKIISNETDVSIIGKALPGIEMHVLDDNFEEVNYNEQGEIFVACDQLAQGYLNNDFETSKHFIDNPFGKGLICRTGDLVVRLPNDEYKFIGRKDFQLNINGIRIEPGEIEETILSITNIEKTVVVERNSKIVSYYVCPTKIDERSLRKELLKKLPPYMVPNYFISLEELPLNSNGKLDRTKLPEPFYSEVETTFDVSDLSESEILLVEQLNELFGMKVTNLEDSFISLGGNSLQAIRLSNSLYKLTNKSISSREILTATTIKMLALLIENVSSDNKQATTGNSNIMSPSEKRMYILFSQNPNSVLYNEQTILKFNTRIDCLKMKQAIESVADKYEILRTSFIFQNGMYQRNIGTKAGFEFIEETFDANFEKFIRPFNLDNGLTMRIYVLHDIKSQHDYLLIDKHHIITDGISEQLFYADLSRFYLSDNKLIEEKIPLYDFFTTIDKTQASKNWWMNHLKGFERLNLIKDLECIPDNLHKGDTLVSEISPNLSDKIEQISKSKNVSEYTIYFAMFSILLSKMYNSSDFVLGTVSSGRNYNNQNSIGMFVNTLPIRVKPKGNLKLDDYIDKVNDILLSAIENQDYQFDQLVSDFHENNQSNNPFFDCMFVYQNYNEQSYFGGAADKITYKSTNAKFKLTFEIEVLQNKKVLYINYDSSYFNKNTVKNLEYVFYKILDNFRLDSTLSINQIPLVDLQKHKKNPSNKFRSVVKEIEKQVKMYPNKLAVRFNDVCWNYTELNSEVNRVANYLLNHFKVSKGDLVPLLLSRSDKMVIAILAVLKAGAAYVPISKKYPQERIDYILEACNSNIIIDDEFMSQSFEQNLNQNPNIEINSNDLVYVIFTSGTTGNPKGVMVEHGNLSNYCIEVIKAENSGMYPENINAAFFEYVFDASLHDLVRPFVHGESSVIFDTDLIYDIDKFILELNKHSISAIGMTPSLAGKLDLTNVPTMKTIFCGGEAITQDVIEKYRDTKIQLKNCYGPTETTIMSFVNNDVRDTSIGKPIGGVYAYILDDDLQPLPKGAIGNLYIGGSQVSRGYINQPEETQKHFIPNPFDGGIMYETGDLLRERMDGSYEYLGRKDFQVKIRGFRIELGEIEKVIISENIVKQVAVVPYNDNLVAYYISDKQVSDEIFEERLLSKLPSYMIPQFFVKLDSLPITINGKLDKTLLPEPYLKDDYKEPVTQNEKEVAEAFCNVLKLDRVSVDASFFKLGGNSIVAIELANLINVPVKEIFEKKTVRNIANSLGENLVFSLKKATNEENIISFEQEQLLYIDSLENGTSAYNIPLIINLNKHVDFDRLEIAIQKVFDRHEVLRTIIGATPRTIVSSVTIGHENISPNKFFNHIFDLKKEVPIRVNIFENLLLINIHHIAFDGWSTNILLDEIQKIYKNQDVSELSYQYNDFAYWQHNNRETDSLMMQKDYWVDRLQDYENLDFPLDKPRPRHFDYIGKDLYFDLNDDLYTKLVELAKKNDTSLYVVTLSAFMLTVSAYANQTDIVLGTPVSNRNIKGTENLIGYFVNTLVMRTNIDYELSVREFIKNNNLQVIDAQEHQNYPFELLVSDLNVKQDLSRNPIFQIMFGFQDMNQIDLDTEVFETIENDYSLGNTKFDLSVMFSKNKLTFTYAESLFFENTITQFAETYQFVLNQFINDEQLLKNIKYSEDTVDINETYYPEYPVHKLFEKEVSKHPNDIALVYGKEVLTYSELNKRANRLANTLINEYHIKAGSYIPILMDRSEQYIIAILAILKIGSCYVPLSKDYPEERINYITQTIESPFILDETIEVTSNDESNPDIDVSLNDLAYIIFTSGTTGKPKGVMIEHQGIVNTIYNQINYFDIKQSTKIMHFAEFVFDASVYELFNALLSGSTLYLLDNETRSDYKLLHQFVINQKIELATLPPAILNDRDLLPLRTLIVAGENTPEEIYKAYAKQGTEITNAYGPTEITVCATVKKYELGMNPQNIGCPQKNVYCIVLNSSGKMLPENAIGELFIGGKGLARGYFRDKEKTELAFINHPVYGRLYKTGDLVKRLNNGELIYIGRNDFQVKLRGFRIELGEVEAQLMKQPSINRCLVQVKDNALVAYYTGILSYKLDGFLPTYMVPNYYVQLDEFPLTINGKIDLRRLPKPTIEYKNFEAPSTEREKEISTVICELLKLDRVSVQDNFYEIGGNSILALKLSNQINLSVRQIVESKTIKQMALVSEVDKVGIIKRISEQESYRTSVTQEQLWIINKFSDTTAAYNVPIVLELLDGVDTDLLVESLQKNVEKHEILRTIIKDNRQFVTNEKLSVSNDPIDLRTYFKETFDLSSEIPIRVNLYDKLLAINIHHIAFDGWSTEVFLKELLNNYYDKKNSILNYQYKDYANWQREFVNSSTFKEQENYWIQKLKNYEPLNLPTDYNRPKEFTYNGSNIKVKFKSEWKDGLEQVAKENKTSLYVVMLTILDIVLSQFSYQDDIIVGSPFAGRHISGTEDLIGFFVNSLPVRTKIGQNQTFQEIVSKNHEQLLDIQKNQDVPFERIVKSLDTSHDLSRNPIYQVFFSVQDFTSEVIKDNGIFKILDTSDANYFAKYDLSVMIENDLLVFNYCNDIFSKSTIESIKQSYIELINSVIDLNDFTISNSPINGKVIEGETKAYPQISVVDLFYNQVDKTPTNIAIEYKNTQLTYKEFDNRTNCFANYLLNHGVKPGDSVALLLPRSEKMSIAIWGILKAGCAYVPISSEYPNERVEYILQESHSKFLVREDFEGFISNDNSRVNSNVKLQDLAYIIFTSGTTGKPKGVMIEHAGLSNRVQWMNDKYPLDENDIVYQKTNYVFDVSVWEQIWALLVGARIVFAEEGGHKDPLYLAKEIREKQITTMHFVPSMLDVFLDTVELYSESGLIDLTSLKYVFCSGEALSISSVKRFKKILPNVQLHNLYGPTEASIDVTYFDCNQQDIDKVLIGKPVANTNCCILSKSNKILPKGAIGELAISGIQLARGYINQPKLTESSFINIPGYGRVYKTGDLARIIDNDSIEYLGRNDFQVKINGLRIELSEVEKRILELSNIQQAVALKRNNQLVAYYVSDEELNVDYIKDQLKDKLPSYMIPSIFVFMKEFPLTINGKLDRKSLPSPRKESSNAIVENEVELQLQKIVAELLGRSISEIDILANFFNLGGDSIKAIQLSNRIKRTFDISIPVNEIFDAKNIRNIAKKIGKKDRKTIVSEQGILTGELNKLPIQEWFFSNNFSECFNQGFGIKLPKGIDLKKLEYALLELVNYHDSMRIYFKNNKQYYGNKIDNIQLEIIKDNSALNDLDNSFDLSQQLYKFVYISSQNILGIICHHLIIDTVSWEILTSDLKALYNGQKLPPKGTSYRQWGNALINRQNDFIDNYPCEFQDYEVQEKIQSSDFQISTDLTVILLNNINKVYNTSVNDILLTSLARALNRIWPSEETYVQLESHGRANIDPDIDIQRTVGWFTSIYPQKISIDLVKTKLYSKEIPDLGIGYGILNGIKTEDLPQVLFNYLGQISVAETEWSIVKTDLGPMSSSEPNESLVINGGIYQKQLFIELSGKIKNLDLISQYLKEEIINLINNLHQITRTYLTLDDINYLIEQDSLDKIQHSEEIIDILPASSLQQGFMYQSLNNFQNDNAYMCAYTFEYNSSVDVNLYKQSWKLVQEKYPSLRLSLDVVDGEVVQIIHKKGKLDFEYIETDEIDRLILKERNNLFTLSDGSLFRVRLVKTSDNRYICVLINHHAILDGWSNSLLMNNIHNFYYELFTNSDISMEVDDAYIEGQRFIHNNLKNAKKYWDENLNEVSHPDISGLFRVDKSQTKIEEVNLIQKPRDQVFILENPIYDSLKHFSKANGITINIILQYAWHKLLSVYGGIKETTIGVVNSGRQYPINGIEDSVGLYIQTVPIQFEHSNTDLKLALSSLQTINQSALANGGVNLAELQTNRTRLFDTVFIYENYPLESNDLPESNAKLEIDDVQAVEKLDYPVTIVVFEKNSNLYLQCKYDDELFEEDTIEKLFKFMSSIVKQIVTDIPSLTYVESTPKFNVARYTQSTIVEKFELQALMKPNITALKCGHTELTYSQLNSLSNIFARNLITKFNVQVGDRVPLLLEKSEKMVIAILGILKAGAAYVPMATKFPYERIKYITELVDSKVVIDEKIADDLLAESCNSDNLNILIEPNSLAYIIFTSGTTGKPKGVMVEHRNFLCYLENMLSAIKSNGTEDIEFGCIAEYVFDIFGTEIFGQLLRGKTVSLFTGTPEEFPQYMRNNRITTLQSTPGKISYLFQDNDYDILSTDLTTILVGGEKMNDAFAKRFKNLTLINIYGPTEGTVWTSMKKVDNNYSNIGKPFNNYVHYVLDEQMRLLPDGAIGELYVGGPQLSRGYYGKPELTSKVFRNNPYNLNNLEEYSRIYKTGDIVRRLCNGEFELIGRNDFQVKIRGFRIELGEIESAMLKIPEIDQVLAIALGEEGDKYLGVYYTASKELTKEYIESIISQYLTDYMIPSGYQYIDEFPLTINGKIDRRALPTIAYSSSVDFVAPRTSEEKVVRDCIANILNIDNSRLSILENFFNIGGDSIKAIKLISTLNNKLHRNFDIKVIFENKTIEKISESFMISNDSSDDVKTLKVVKQNFDSVENQSLSYAQKQYLATPKTAYSNVKIAFKIKEHVDVKKLIFALENVVKRHEILRTKLYGNYQYISKEPFIVTQSEINRDEYFAHIFDLRKEYPIKANIQNNIFTCVIDHIAFDGWSTSLFLRDIESYYYDEVPAELRFQYKDYAKCQQDFLNSSQIEPQLKFWKDEFSSYVPLKSFYTKKIDTVTKDGADEYLYLDDDLYLEINRYVNNYGTTLHNFLLSIFFLSVIKVSGQKNISIMIPSLNRSVSGVEDLIGLFINKFLVTVNMNDSISYREFLNDLNSKIITYQNNQDIPFEMIVDKLNLDMSGYKLYFGIQGFKGEALKNSTIFEALPEMNGKDQKDAFSDLTIFVWGQNIDFNFAKSTFNREEILNFINIYKSILCKVLKNNNLRLNTIIKKK</sequence>
<protein>
    <submittedName>
        <fullName evidence="8">Non-ribosomal peptide synthetase</fullName>
    </submittedName>
</protein>
<feature type="domain" description="Carrier" evidence="6">
    <location>
        <begin position="1460"/>
        <end position="1536"/>
    </location>
</feature>
<dbReference type="EMBL" id="JAPAHU010000011">
    <property type="protein sequence ID" value="MCW1042229.1"/>
    <property type="molecule type" value="Genomic_DNA"/>
</dbReference>
<dbReference type="PROSITE" id="PS00012">
    <property type="entry name" value="PHOSPHOPANTETHEINE"/>
    <property type="match status" value="3"/>
</dbReference>
<dbReference type="CDD" id="cd05930">
    <property type="entry name" value="A_NRPS"/>
    <property type="match status" value="5"/>
</dbReference>
<dbReference type="SUPFAM" id="SSF56801">
    <property type="entry name" value="Acetyl-CoA synthetase-like"/>
    <property type="match status" value="5"/>
</dbReference>
<proteinExistence type="predicted"/>
<dbReference type="GO" id="GO:0031177">
    <property type="term" value="F:phosphopantetheine binding"/>
    <property type="evidence" value="ECO:0007669"/>
    <property type="project" value="InterPro"/>
</dbReference>
<evidence type="ECO:0000256" key="4">
    <source>
        <dbReference type="ARBA" id="ARBA00023194"/>
    </source>
</evidence>
<dbReference type="Pfam" id="PF00668">
    <property type="entry name" value="Condensation"/>
    <property type="match status" value="6"/>
</dbReference>
<dbReference type="InterPro" id="IPR009081">
    <property type="entry name" value="PP-bd_ACP"/>
</dbReference>
<dbReference type="Gene3D" id="3.30.559.10">
    <property type="entry name" value="Chloramphenicol acetyltransferase-like domain"/>
    <property type="match status" value="6"/>
</dbReference>
<evidence type="ECO:0000313" key="10">
    <source>
        <dbReference type="Proteomes" id="UP001526076"/>
    </source>
</evidence>
<feature type="domain" description="Carrier" evidence="6">
    <location>
        <begin position="2412"/>
        <end position="2493"/>
    </location>
</feature>
<organism evidence="8 9">
    <name type="scientific">Streptococcus anginosus</name>
    <dbReference type="NCBI Taxonomy" id="1328"/>
    <lineage>
        <taxon>Bacteria</taxon>
        <taxon>Bacillati</taxon>
        <taxon>Bacillota</taxon>
        <taxon>Bacilli</taxon>
        <taxon>Lactobacillales</taxon>
        <taxon>Streptococcaceae</taxon>
        <taxon>Streptococcus</taxon>
        <taxon>Streptococcus anginosus group</taxon>
    </lineage>
</organism>
<feature type="domain" description="Carrier" evidence="6">
    <location>
        <begin position="4796"/>
        <end position="4873"/>
    </location>
</feature>
<dbReference type="PROSITE" id="PS50075">
    <property type="entry name" value="CARRIER"/>
    <property type="match status" value="5"/>
</dbReference>
<dbReference type="InterPro" id="IPR020806">
    <property type="entry name" value="PKS_PP-bd"/>
</dbReference>
<feature type="coiled-coil region" evidence="5">
    <location>
        <begin position="3289"/>
        <end position="3316"/>
    </location>
</feature>
<evidence type="ECO:0000313" key="8">
    <source>
        <dbReference type="EMBL" id="RGT62642.1"/>
    </source>
</evidence>
<evidence type="ECO:0000256" key="2">
    <source>
        <dbReference type="ARBA" id="ARBA00022450"/>
    </source>
</evidence>
<comment type="cofactor">
    <cofactor evidence="1">
        <name>pantetheine 4'-phosphate</name>
        <dbReference type="ChEBI" id="CHEBI:47942"/>
    </cofactor>
</comment>
<feature type="domain" description="Carrier" evidence="6">
    <location>
        <begin position="481"/>
        <end position="556"/>
    </location>
</feature>
<accession>A0A412PQ99</accession>
<evidence type="ECO:0000256" key="5">
    <source>
        <dbReference type="SAM" id="Coils"/>
    </source>
</evidence>
<gene>
    <name evidence="8" type="ORF">DWX18_00580</name>
    <name evidence="7" type="ORF">OJ597_07200</name>
</gene>
<dbReference type="FunFam" id="3.40.50.980:FF:000002">
    <property type="entry name" value="Enterobactin synthetase component F"/>
    <property type="match status" value="1"/>
</dbReference>
<dbReference type="InterPro" id="IPR010071">
    <property type="entry name" value="AA_adenyl_dom"/>
</dbReference>
<comment type="caution">
    <text evidence="8">The sequence shown here is derived from an EMBL/GenBank/DDBJ whole genome shotgun (WGS) entry which is preliminary data.</text>
</comment>
<evidence type="ECO:0000313" key="7">
    <source>
        <dbReference type="EMBL" id="MCW1042229.1"/>
    </source>
</evidence>
<dbReference type="GO" id="GO:0008610">
    <property type="term" value="P:lipid biosynthetic process"/>
    <property type="evidence" value="ECO:0007669"/>
    <property type="project" value="UniProtKB-ARBA"/>
</dbReference>
<dbReference type="InterPro" id="IPR000873">
    <property type="entry name" value="AMP-dep_synth/lig_dom"/>
</dbReference>
<dbReference type="NCBIfam" id="TIGR01733">
    <property type="entry name" value="AA-adenyl-dom"/>
    <property type="match status" value="4"/>
</dbReference>
<dbReference type="Pfam" id="PF00550">
    <property type="entry name" value="PP-binding"/>
    <property type="match status" value="5"/>
</dbReference>
<dbReference type="GO" id="GO:0005737">
    <property type="term" value="C:cytoplasm"/>
    <property type="evidence" value="ECO:0007669"/>
    <property type="project" value="TreeGrafter"/>
</dbReference>
<dbReference type="Proteomes" id="UP000284046">
    <property type="component" value="Unassembled WGS sequence"/>
</dbReference>
<dbReference type="RefSeq" id="WP_007517243.1">
    <property type="nucleotide sequence ID" value="NZ_JAPAHU010000011.1"/>
</dbReference>